<gene>
    <name evidence="10" type="ORF">E6Q80_22850</name>
</gene>
<keyword evidence="5" id="KW-0067">ATP-binding</keyword>
<dbReference type="Pfam" id="PF00733">
    <property type="entry name" value="Asn_synthase"/>
    <property type="match status" value="1"/>
</dbReference>
<dbReference type="GO" id="GO:0005829">
    <property type="term" value="C:cytosol"/>
    <property type="evidence" value="ECO:0007669"/>
    <property type="project" value="TreeGrafter"/>
</dbReference>
<dbReference type="InterPro" id="IPR029055">
    <property type="entry name" value="Ntn_hydrolases_N"/>
</dbReference>
<dbReference type="InterPro" id="IPR051786">
    <property type="entry name" value="ASN_synthetase/amidase"/>
</dbReference>
<dbReference type="InterPro" id="IPR001962">
    <property type="entry name" value="Asn_synthase"/>
</dbReference>
<dbReference type="Pfam" id="PF13537">
    <property type="entry name" value="GATase_7"/>
    <property type="match status" value="1"/>
</dbReference>
<keyword evidence="7" id="KW-0028">Amino-acid biosynthesis</keyword>
<evidence type="ECO:0000259" key="9">
    <source>
        <dbReference type="PROSITE" id="PS51278"/>
    </source>
</evidence>
<dbReference type="InterPro" id="IPR014729">
    <property type="entry name" value="Rossmann-like_a/b/a_fold"/>
</dbReference>
<organism evidence="10 11">
    <name type="scientific">Thauera aminoaromatica</name>
    <dbReference type="NCBI Taxonomy" id="164330"/>
    <lineage>
        <taxon>Bacteria</taxon>
        <taxon>Pseudomonadati</taxon>
        <taxon>Pseudomonadota</taxon>
        <taxon>Betaproteobacteria</taxon>
        <taxon>Rhodocyclales</taxon>
        <taxon>Zoogloeaceae</taxon>
        <taxon>Thauera</taxon>
    </lineage>
</organism>
<dbReference type="EMBL" id="SSFD01000392">
    <property type="protein sequence ID" value="TXH78386.1"/>
    <property type="molecule type" value="Genomic_DNA"/>
</dbReference>
<dbReference type="PANTHER" id="PTHR43284">
    <property type="entry name" value="ASPARAGINE SYNTHETASE (GLUTAMINE-HYDROLYZING)"/>
    <property type="match status" value="1"/>
</dbReference>
<keyword evidence="7" id="KW-0315">Glutamine amidotransferase</keyword>
<dbReference type="PANTHER" id="PTHR43284:SF1">
    <property type="entry name" value="ASPARAGINE SYNTHETASE"/>
    <property type="match status" value="1"/>
</dbReference>
<dbReference type="PROSITE" id="PS51278">
    <property type="entry name" value="GATASE_TYPE_2"/>
    <property type="match status" value="1"/>
</dbReference>
<dbReference type="InterPro" id="IPR006426">
    <property type="entry name" value="Asn_synth_AEB"/>
</dbReference>
<keyword evidence="7" id="KW-0061">Asparagine biosynthesis</keyword>
<accession>A0A5C7S5W7</accession>
<dbReference type="Gene3D" id="3.60.20.10">
    <property type="entry name" value="Glutamine Phosphoribosylpyrophosphate, subunit 1, domain 1"/>
    <property type="match status" value="1"/>
</dbReference>
<evidence type="ECO:0000256" key="8">
    <source>
        <dbReference type="PIRSR" id="PIRSR001589-3"/>
    </source>
</evidence>
<evidence type="ECO:0000256" key="6">
    <source>
        <dbReference type="ARBA" id="ARBA00048741"/>
    </source>
</evidence>
<comment type="similarity">
    <text evidence="2">Belongs to the asparagine synthetase family.</text>
</comment>
<feature type="domain" description="Glutamine amidotransferase type-2" evidence="9">
    <location>
        <begin position="5"/>
        <end position="178"/>
    </location>
</feature>
<evidence type="ECO:0000256" key="1">
    <source>
        <dbReference type="ARBA" id="ARBA00005187"/>
    </source>
</evidence>
<keyword evidence="4" id="KW-0547">Nucleotide-binding</keyword>
<dbReference type="SUPFAM" id="SSF56235">
    <property type="entry name" value="N-terminal nucleophile aminohydrolases (Ntn hydrolases)"/>
    <property type="match status" value="1"/>
</dbReference>
<comment type="caution">
    <text evidence="10">The sequence shown here is derived from an EMBL/GenBank/DDBJ whole genome shotgun (WGS) entry which is preliminary data.</text>
</comment>
<feature type="active site" description="For GATase activity" evidence="7">
    <location>
        <position position="5"/>
    </location>
</feature>
<comment type="pathway">
    <text evidence="1">Amino-acid biosynthesis; L-asparagine biosynthesis; L-asparagine from L-aspartate (L-Gln route): step 1/1.</text>
</comment>
<sequence length="564" mass="60685">MRTMCGIAGVFGLTPSASSFERLVDALAHRGPDAGGRYADAVVTLIMHRLKFRGADCALPVREANAVSAFNGQIYGWRTTDGTYHRLQEGLTEELAVAVAQSVVDGMFAYARYLPQDGRVELATDAHFIKPLFVRCDVQSVAFASEMAPLLAALGPSLIDMQALAELFAYGWYLSDQSCAADVSLVWKHDFALGPGGVQRSPKRARLAPVPSRPSAAQLRAAIRTSVSRSVEGAGPLGLALSGGLDSSILAAELNALGIEGLVCVTVQLAESGGDIASLAELGLPAGGAWQSWKHVVVPVDDHDFLSGFEAATRMFGQPTSMSSLPLYQCLADAASQAGVRALLLGEGVDEYFAGYVSYAKVCALRSPLDYYRHPARERLVRRLFGAARLERTQLRFAQMYGQMTDLRPVEAQLRLTRLLLRSDVCLMSRSIEGRVPFLYNDIPALALALPWAELAAAPGKTALRAAYADSLGERSMCAKVRFKSSDAMLLRCLGMQRLESRIVACCAGLFGRSAVLEALAMLRTPEGFDADILCLLMSLTFLIEGELLHDDIALTKSPGPLYA</sequence>
<evidence type="ECO:0000313" key="11">
    <source>
        <dbReference type="Proteomes" id="UP000321192"/>
    </source>
</evidence>
<evidence type="ECO:0000256" key="4">
    <source>
        <dbReference type="ARBA" id="ARBA00022741"/>
    </source>
</evidence>
<dbReference type="EC" id="6.3.5.4" evidence="3"/>
<dbReference type="Proteomes" id="UP000321192">
    <property type="component" value="Unassembled WGS sequence"/>
</dbReference>
<proteinExistence type="inferred from homology"/>
<dbReference type="CDD" id="cd01991">
    <property type="entry name" value="Asn_synthase_B_C"/>
    <property type="match status" value="1"/>
</dbReference>
<dbReference type="GO" id="GO:0004066">
    <property type="term" value="F:asparagine synthase (glutamine-hydrolyzing) activity"/>
    <property type="evidence" value="ECO:0007669"/>
    <property type="project" value="UniProtKB-EC"/>
</dbReference>
<feature type="site" description="Important for beta-aspartyl-AMP intermediate formation" evidence="8">
    <location>
        <position position="347"/>
    </location>
</feature>
<dbReference type="SUPFAM" id="SSF52402">
    <property type="entry name" value="Adenine nucleotide alpha hydrolases-like"/>
    <property type="match status" value="1"/>
</dbReference>
<protein>
    <recommendedName>
        <fullName evidence="3">asparagine synthase (glutamine-hydrolyzing)</fullName>
        <ecNumber evidence="3">6.3.5.4</ecNumber>
    </recommendedName>
</protein>
<evidence type="ECO:0000256" key="5">
    <source>
        <dbReference type="ARBA" id="ARBA00022840"/>
    </source>
</evidence>
<evidence type="ECO:0000256" key="7">
    <source>
        <dbReference type="PIRSR" id="PIRSR001589-1"/>
    </source>
</evidence>
<evidence type="ECO:0000256" key="2">
    <source>
        <dbReference type="ARBA" id="ARBA00005752"/>
    </source>
</evidence>
<dbReference type="PIRSF" id="PIRSF001589">
    <property type="entry name" value="Asn_synthetase_glu-h"/>
    <property type="match status" value="1"/>
</dbReference>
<dbReference type="InterPro" id="IPR017932">
    <property type="entry name" value="GATase_2_dom"/>
</dbReference>
<dbReference type="GO" id="GO:0005524">
    <property type="term" value="F:ATP binding"/>
    <property type="evidence" value="ECO:0007669"/>
    <property type="project" value="UniProtKB-KW"/>
</dbReference>
<evidence type="ECO:0000256" key="3">
    <source>
        <dbReference type="ARBA" id="ARBA00012737"/>
    </source>
</evidence>
<comment type="catalytic activity">
    <reaction evidence="6">
        <text>L-aspartate + L-glutamine + ATP + H2O = L-asparagine + L-glutamate + AMP + diphosphate + H(+)</text>
        <dbReference type="Rhea" id="RHEA:12228"/>
        <dbReference type="ChEBI" id="CHEBI:15377"/>
        <dbReference type="ChEBI" id="CHEBI:15378"/>
        <dbReference type="ChEBI" id="CHEBI:29985"/>
        <dbReference type="ChEBI" id="CHEBI:29991"/>
        <dbReference type="ChEBI" id="CHEBI:30616"/>
        <dbReference type="ChEBI" id="CHEBI:33019"/>
        <dbReference type="ChEBI" id="CHEBI:58048"/>
        <dbReference type="ChEBI" id="CHEBI:58359"/>
        <dbReference type="ChEBI" id="CHEBI:456215"/>
        <dbReference type="EC" id="6.3.5.4"/>
    </reaction>
</comment>
<dbReference type="AlphaFoldDB" id="A0A5C7S5W7"/>
<evidence type="ECO:0000313" key="10">
    <source>
        <dbReference type="EMBL" id="TXH78386.1"/>
    </source>
</evidence>
<dbReference type="GO" id="GO:0006529">
    <property type="term" value="P:asparagine biosynthetic process"/>
    <property type="evidence" value="ECO:0007669"/>
    <property type="project" value="UniProtKB-KW"/>
</dbReference>
<name>A0A5C7S5W7_THASP</name>
<reference evidence="10 11" key="1">
    <citation type="submission" date="2018-09" db="EMBL/GenBank/DDBJ databases">
        <title>Metagenome Assembled Genomes from an Advanced Water Purification Facility.</title>
        <authorList>
            <person name="Stamps B.W."/>
            <person name="Spear J.R."/>
        </authorList>
    </citation>
    <scope>NUCLEOTIDE SEQUENCE [LARGE SCALE GENOMIC DNA]</scope>
    <source>
        <strain evidence="10">Bin_27_1</strain>
    </source>
</reference>
<dbReference type="Gene3D" id="3.40.50.620">
    <property type="entry name" value="HUPs"/>
    <property type="match status" value="1"/>
</dbReference>